<dbReference type="EMBL" id="QJKJ01009491">
    <property type="protein sequence ID" value="RDX76485.1"/>
    <property type="molecule type" value="Genomic_DNA"/>
</dbReference>
<sequence>MEYRAYWAVKQCNMAYDQAGKERKLQLQELEELCLEAYENSQIYKQKVKQFHDQQILRKEFQVVELKDENTNSIFQVNDHQIKIFHEGYSGFCLDSSNIPGFTCKNDII</sequence>
<proteinExistence type="predicted"/>
<dbReference type="AlphaFoldDB" id="A0A371FDX6"/>
<evidence type="ECO:0000313" key="2">
    <source>
        <dbReference type="Proteomes" id="UP000257109"/>
    </source>
</evidence>
<feature type="non-terminal residue" evidence="1">
    <location>
        <position position="1"/>
    </location>
</feature>
<gene>
    <name evidence="1" type="ORF">CR513_43513</name>
</gene>
<dbReference type="Proteomes" id="UP000257109">
    <property type="component" value="Unassembled WGS sequence"/>
</dbReference>
<comment type="caution">
    <text evidence="1">The sequence shown here is derived from an EMBL/GenBank/DDBJ whole genome shotgun (WGS) entry which is preliminary data.</text>
</comment>
<name>A0A371FDX6_MUCPR</name>
<reference evidence="1" key="1">
    <citation type="submission" date="2018-05" db="EMBL/GenBank/DDBJ databases">
        <title>Draft genome of Mucuna pruriens seed.</title>
        <authorList>
            <person name="Nnadi N.E."/>
            <person name="Vos R."/>
            <person name="Hasami M.H."/>
            <person name="Devisetty U.K."/>
            <person name="Aguiy J.C."/>
        </authorList>
    </citation>
    <scope>NUCLEOTIDE SEQUENCE [LARGE SCALE GENOMIC DNA]</scope>
    <source>
        <strain evidence="1">JCA_2017</strain>
    </source>
</reference>
<protein>
    <submittedName>
        <fullName evidence="1">Uncharacterized protein</fullName>
    </submittedName>
</protein>
<keyword evidence="2" id="KW-1185">Reference proteome</keyword>
<evidence type="ECO:0000313" key="1">
    <source>
        <dbReference type="EMBL" id="RDX76485.1"/>
    </source>
</evidence>
<dbReference type="OrthoDB" id="1713899at2759"/>
<organism evidence="1 2">
    <name type="scientific">Mucuna pruriens</name>
    <name type="common">Velvet bean</name>
    <name type="synonym">Dolichos pruriens</name>
    <dbReference type="NCBI Taxonomy" id="157652"/>
    <lineage>
        <taxon>Eukaryota</taxon>
        <taxon>Viridiplantae</taxon>
        <taxon>Streptophyta</taxon>
        <taxon>Embryophyta</taxon>
        <taxon>Tracheophyta</taxon>
        <taxon>Spermatophyta</taxon>
        <taxon>Magnoliopsida</taxon>
        <taxon>eudicotyledons</taxon>
        <taxon>Gunneridae</taxon>
        <taxon>Pentapetalae</taxon>
        <taxon>rosids</taxon>
        <taxon>fabids</taxon>
        <taxon>Fabales</taxon>
        <taxon>Fabaceae</taxon>
        <taxon>Papilionoideae</taxon>
        <taxon>50 kb inversion clade</taxon>
        <taxon>NPAAA clade</taxon>
        <taxon>indigoferoid/millettioid clade</taxon>
        <taxon>Phaseoleae</taxon>
        <taxon>Mucuna</taxon>
    </lineage>
</organism>
<accession>A0A371FDX6</accession>